<protein>
    <recommendedName>
        <fullName evidence="3">Urease accessory protein UreF</fullName>
    </recommendedName>
</protein>
<sequence length="219" mass="23444">MRTRTIIPMTDASLLTLTQWLSPAFPVGAFAYSHGLELAISDGHVRSADDVFAWLEQTLTIGGGKVDAWLLSMTLQGADADDMAQLAQAVAGTRERWEETVQQGTAFAKTVSQMSGVEYPARALPVAVGLAARTLDLAPKTVIALYLSSYMSNLVSAGVRFVPLGQTDGQVILARLHPLIDALAERAVHATQSSLTTSAFAADLASARHEDMDVRIFKT</sequence>
<reference evidence="4 5" key="1">
    <citation type="submission" date="2015-05" db="EMBL/GenBank/DDBJ databases">
        <authorList>
            <person name="Wang D.B."/>
            <person name="Wang M."/>
        </authorList>
    </citation>
    <scope>NUCLEOTIDE SEQUENCE [LARGE SCALE GENOMIC DNA]</scope>
    <source>
        <strain evidence="4 5">IMCC 12053</strain>
    </source>
</reference>
<keyword evidence="5" id="KW-1185">Reference proteome</keyword>
<dbReference type="GO" id="GO:0016151">
    <property type="term" value="F:nickel cation binding"/>
    <property type="evidence" value="ECO:0007669"/>
    <property type="project" value="UniProtKB-UniRule"/>
</dbReference>
<comment type="similarity">
    <text evidence="3">Belongs to the UreF family.</text>
</comment>
<dbReference type="PIRSF" id="PIRSF009467">
    <property type="entry name" value="Ureas_acces_UreF"/>
    <property type="match status" value="1"/>
</dbReference>
<evidence type="ECO:0000256" key="1">
    <source>
        <dbReference type="ARBA" id="ARBA00022988"/>
    </source>
</evidence>
<keyword evidence="3" id="KW-0963">Cytoplasm</keyword>
<dbReference type="AlphaFoldDB" id="A0A0N9ZKZ4"/>
<dbReference type="HAMAP" id="MF_01385">
    <property type="entry name" value="UreF"/>
    <property type="match status" value="1"/>
</dbReference>
<comment type="subcellular location">
    <subcellularLocation>
        <location evidence="3">Cytoplasm</location>
    </subcellularLocation>
</comment>
<dbReference type="InterPro" id="IPR038277">
    <property type="entry name" value="UreF_sf"/>
</dbReference>
<comment type="function">
    <text evidence="3">Required for maturation of urease via the functional incorporation of the urease nickel metallocenter.</text>
</comment>
<evidence type="ECO:0000256" key="3">
    <source>
        <dbReference type="HAMAP-Rule" id="MF_01385"/>
    </source>
</evidence>
<dbReference type="KEGG" id="cmar:IMCC12053_2374"/>
<evidence type="ECO:0000256" key="2">
    <source>
        <dbReference type="ARBA" id="ARBA00023186"/>
    </source>
</evidence>
<dbReference type="PATRIC" id="fig|1397108.4.peg.2430"/>
<dbReference type="Proteomes" id="UP000064920">
    <property type="component" value="Chromosome"/>
</dbReference>
<keyword evidence="1 3" id="KW-0996">Nickel insertion</keyword>
<dbReference type="PANTHER" id="PTHR33620:SF1">
    <property type="entry name" value="UREASE ACCESSORY PROTEIN F"/>
    <property type="match status" value="1"/>
</dbReference>
<proteinExistence type="inferred from homology"/>
<evidence type="ECO:0000313" key="4">
    <source>
        <dbReference type="EMBL" id="ALI56321.1"/>
    </source>
</evidence>
<accession>A0A0N9ZKZ4</accession>
<gene>
    <name evidence="3" type="primary">ureF</name>
    <name evidence="4" type="ORF">IMCC12053_2374</name>
</gene>
<comment type="subunit">
    <text evidence="3">UreD, UreF and UreG form a complex that acts as a GTP-hydrolysis-dependent molecular chaperone, activating the urease apoprotein by helping to assemble the nickel containing metallocenter of UreC. The UreE protein probably delivers the nickel.</text>
</comment>
<dbReference type="STRING" id="1397108.IMCC12053_2374"/>
<dbReference type="EMBL" id="CP012023">
    <property type="protein sequence ID" value="ALI56321.1"/>
    <property type="molecule type" value="Genomic_DNA"/>
</dbReference>
<dbReference type="Pfam" id="PF01730">
    <property type="entry name" value="UreF"/>
    <property type="match status" value="1"/>
</dbReference>
<evidence type="ECO:0000313" key="5">
    <source>
        <dbReference type="Proteomes" id="UP000064920"/>
    </source>
</evidence>
<dbReference type="GO" id="GO:0005737">
    <property type="term" value="C:cytoplasm"/>
    <property type="evidence" value="ECO:0007669"/>
    <property type="project" value="UniProtKB-SubCell"/>
</dbReference>
<organism evidence="4 5">
    <name type="scientific">Celeribacter marinus</name>
    <dbReference type="NCBI Taxonomy" id="1397108"/>
    <lineage>
        <taxon>Bacteria</taxon>
        <taxon>Pseudomonadati</taxon>
        <taxon>Pseudomonadota</taxon>
        <taxon>Alphaproteobacteria</taxon>
        <taxon>Rhodobacterales</taxon>
        <taxon>Roseobacteraceae</taxon>
        <taxon>Celeribacter</taxon>
    </lineage>
</organism>
<dbReference type="InterPro" id="IPR002639">
    <property type="entry name" value="UreF"/>
</dbReference>
<keyword evidence="2 3" id="KW-0143">Chaperone</keyword>
<name>A0A0N9ZKZ4_9RHOB</name>
<dbReference type="Gene3D" id="1.10.4190.10">
    <property type="entry name" value="Urease accessory protein UreF"/>
    <property type="match status" value="1"/>
</dbReference>
<dbReference type="PANTHER" id="PTHR33620">
    <property type="entry name" value="UREASE ACCESSORY PROTEIN F"/>
    <property type="match status" value="1"/>
</dbReference>